<accession>A0A5C3N9S7</accession>
<evidence type="ECO:0000313" key="1">
    <source>
        <dbReference type="EMBL" id="TFK54002.1"/>
    </source>
</evidence>
<evidence type="ECO:0000313" key="2">
    <source>
        <dbReference type="Proteomes" id="UP000305948"/>
    </source>
</evidence>
<dbReference type="Proteomes" id="UP000305948">
    <property type="component" value="Unassembled WGS sequence"/>
</dbReference>
<keyword evidence="2" id="KW-1185">Reference proteome</keyword>
<organism evidence="1 2">
    <name type="scientific">Heliocybe sulcata</name>
    <dbReference type="NCBI Taxonomy" id="5364"/>
    <lineage>
        <taxon>Eukaryota</taxon>
        <taxon>Fungi</taxon>
        <taxon>Dikarya</taxon>
        <taxon>Basidiomycota</taxon>
        <taxon>Agaricomycotina</taxon>
        <taxon>Agaricomycetes</taxon>
        <taxon>Gloeophyllales</taxon>
        <taxon>Gloeophyllaceae</taxon>
        <taxon>Heliocybe</taxon>
    </lineage>
</organism>
<sequence>MCRSSEAEVEHKVPHYVPHQGRMAPDGVTPLQLRMNMDWTIKDTHGDLPVYVLVEPPPDSRAKPRDLHWMLAWRVQEEDNFWRVIQVVRERPVGSDFMNNYLTNSGPATHALLTSTTRQGRLIYVGTLSRDQRRELEGIAEEHPVREPDGTWNCQNFLVEVLELAIARGIVDKETARKAIADASGGTLVLE</sequence>
<reference evidence="1 2" key="1">
    <citation type="journal article" date="2019" name="Nat. Ecol. Evol.">
        <title>Megaphylogeny resolves global patterns of mushroom evolution.</title>
        <authorList>
            <person name="Varga T."/>
            <person name="Krizsan K."/>
            <person name="Foldi C."/>
            <person name="Dima B."/>
            <person name="Sanchez-Garcia M."/>
            <person name="Sanchez-Ramirez S."/>
            <person name="Szollosi G.J."/>
            <person name="Szarkandi J.G."/>
            <person name="Papp V."/>
            <person name="Albert L."/>
            <person name="Andreopoulos W."/>
            <person name="Angelini C."/>
            <person name="Antonin V."/>
            <person name="Barry K.W."/>
            <person name="Bougher N.L."/>
            <person name="Buchanan P."/>
            <person name="Buyck B."/>
            <person name="Bense V."/>
            <person name="Catcheside P."/>
            <person name="Chovatia M."/>
            <person name="Cooper J."/>
            <person name="Damon W."/>
            <person name="Desjardin D."/>
            <person name="Finy P."/>
            <person name="Geml J."/>
            <person name="Haridas S."/>
            <person name="Hughes K."/>
            <person name="Justo A."/>
            <person name="Karasinski D."/>
            <person name="Kautmanova I."/>
            <person name="Kiss B."/>
            <person name="Kocsube S."/>
            <person name="Kotiranta H."/>
            <person name="LaButti K.M."/>
            <person name="Lechner B.E."/>
            <person name="Liimatainen K."/>
            <person name="Lipzen A."/>
            <person name="Lukacs Z."/>
            <person name="Mihaltcheva S."/>
            <person name="Morgado L.N."/>
            <person name="Niskanen T."/>
            <person name="Noordeloos M.E."/>
            <person name="Ohm R.A."/>
            <person name="Ortiz-Santana B."/>
            <person name="Ovrebo C."/>
            <person name="Racz N."/>
            <person name="Riley R."/>
            <person name="Savchenko A."/>
            <person name="Shiryaev A."/>
            <person name="Soop K."/>
            <person name="Spirin V."/>
            <person name="Szebenyi C."/>
            <person name="Tomsovsky M."/>
            <person name="Tulloss R.E."/>
            <person name="Uehling J."/>
            <person name="Grigoriev I.V."/>
            <person name="Vagvolgyi C."/>
            <person name="Papp T."/>
            <person name="Martin F.M."/>
            <person name="Miettinen O."/>
            <person name="Hibbett D.S."/>
            <person name="Nagy L.G."/>
        </authorList>
    </citation>
    <scope>NUCLEOTIDE SEQUENCE [LARGE SCALE GENOMIC DNA]</scope>
    <source>
        <strain evidence="1 2">OMC1185</strain>
    </source>
</reference>
<gene>
    <name evidence="1" type="ORF">OE88DRAFT_1654454</name>
</gene>
<dbReference type="AlphaFoldDB" id="A0A5C3N9S7"/>
<dbReference type="OrthoDB" id="37659at2759"/>
<name>A0A5C3N9S7_9AGAM</name>
<dbReference type="EMBL" id="ML213506">
    <property type="protein sequence ID" value="TFK54002.1"/>
    <property type="molecule type" value="Genomic_DNA"/>
</dbReference>
<protein>
    <submittedName>
        <fullName evidence="1">Uncharacterized protein</fullName>
    </submittedName>
</protein>
<proteinExistence type="predicted"/>